<dbReference type="AlphaFoldDB" id="A0A8X6UM75"/>
<dbReference type="InterPro" id="IPR012337">
    <property type="entry name" value="RNaseH-like_sf"/>
</dbReference>
<comment type="caution">
    <text evidence="1">The sequence shown here is derived from an EMBL/GenBank/DDBJ whole genome shotgun (WGS) entry which is preliminary data.</text>
</comment>
<dbReference type="Gene3D" id="3.30.420.10">
    <property type="entry name" value="Ribonuclease H-like superfamily/Ribonuclease H"/>
    <property type="match status" value="1"/>
</dbReference>
<protein>
    <recommendedName>
        <fullName evidence="3">RNase H type-1 domain-containing protein</fullName>
    </recommendedName>
</protein>
<dbReference type="Proteomes" id="UP000887013">
    <property type="component" value="Unassembled WGS sequence"/>
</dbReference>
<organism evidence="1 2">
    <name type="scientific">Nephila pilipes</name>
    <name type="common">Giant wood spider</name>
    <name type="synonym">Nephila maculata</name>
    <dbReference type="NCBI Taxonomy" id="299642"/>
    <lineage>
        <taxon>Eukaryota</taxon>
        <taxon>Metazoa</taxon>
        <taxon>Ecdysozoa</taxon>
        <taxon>Arthropoda</taxon>
        <taxon>Chelicerata</taxon>
        <taxon>Arachnida</taxon>
        <taxon>Araneae</taxon>
        <taxon>Araneomorphae</taxon>
        <taxon>Entelegynae</taxon>
        <taxon>Araneoidea</taxon>
        <taxon>Nephilidae</taxon>
        <taxon>Nephila</taxon>
    </lineage>
</organism>
<dbReference type="EMBL" id="BMAW01081402">
    <property type="protein sequence ID" value="GFU24302.1"/>
    <property type="molecule type" value="Genomic_DNA"/>
</dbReference>
<keyword evidence="2" id="KW-1185">Reference proteome</keyword>
<sequence>MGLFWTFLKVLAQVFLVTPFHSTFMLEHGIFTTHFSGEREAIHVALQQLRLDTFERAVISSDSVSALQSLSSKQESLCVQRCRVFLKEFKGKLSFQWILSHCGLKDNETADFLAKKRELLFSKSLVDIYPHIRTNWRSREFLSNHFIIRFLLLLMISPGVYSVDPTVS</sequence>
<dbReference type="OrthoDB" id="6424749at2759"/>
<accession>A0A8X6UM75</accession>
<dbReference type="InterPro" id="IPR036397">
    <property type="entry name" value="RNaseH_sf"/>
</dbReference>
<gene>
    <name evidence="1" type="ORF">NPIL_441401</name>
</gene>
<dbReference type="GO" id="GO:0003676">
    <property type="term" value="F:nucleic acid binding"/>
    <property type="evidence" value="ECO:0007669"/>
    <property type="project" value="InterPro"/>
</dbReference>
<evidence type="ECO:0000313" key="1">
    <source>
        <dbReference type="EMBL" id="GFU24302.1"/>
    </source>
</evidence>
<name>A0A8X6UM75_NEPPI</name>
<evidence type="ECO:0008006" key="3">
    <source>
        <dbReference type="Google" id="ProtNLM"/>
    </source>
</evidence>
<evidence type="ECO:0000313" key="2">
    <source>
        <dbReference type="Proteomes" id="UP000887013"/>
    </source>
</evidence>
<reference evidence="1" key="1">
    <citation type="submission" date="2020-08" db="EMBL/GenBank/DDBJ databases">
        <title>Multicomponent nature underlies the extraordinary mechanical properties of spider dragline silk.</title>
        <authorList>
            <person name="Kono N."/>
            <person name="Nakamura H."/>
            <person name="Mori M."/>
            <person name="Yoshida Y."/>
            <person name="Ohtoshi R."/>
            <person name="Malay A.D."/>
            <person name="Moran D.A.P."/>
            <person name="Tomita M."/>
            <person name="Numata K."/>
            <person name="Arakawa K."/>
        </authorList>
    </citation>
    <scope>NUCLEOTIDE SEQUENCE</scope>
</reference>
<dbReference type="SUPFAM" id="SSF53098">
    <property type="entry name" value="Ribonuclease H-like"/>
    <property type="match status" value="1"/>
</dbReference>
<proteinExistence type="predicted"/>